<keyword evidence="2" id="KW-1185">Reference proteome</keyword>
<protein>
    <recommendedName>
        <fullName evidence="3">Target of rapamycin (TOR) kinase 1</fullName>
    </recommendedName>
</protein>
<comment type="caution">
    <text evidence="1">The sequence shown here is derived from an EMBL/GenBank/DDBJ whole genome shotgun (WGS) entry which is preliminary data.</text>
</comment>
<dbReference type="AlphaFoldDB" id="K2MW25"/>
<gene>
    <name evidence="1" type="ORF">MOQ_009739</name>
</gene>
<dbReference type="EMBL" id="AHKC01020374">
    <property type="protein sequence ID" value="EKF26561.1"/>
    <property type="molecule type" value="Genomic_DNA"/>
</dbReference>
<dbReference type="Proteomes" id="UP000007350">
    <property type="component" value="Unassembled WGS sequence"/>
</dbReference>
<evidence type="ECO:0008006" key="3">
    <source>
        <dbReference type="Google" id="ProtNLM"/>
    </source>
</evidence>
<sequence>MQNALTQRKAHEYYDCPRGASSGFLECHGAFHKAGCVAARCSNRGDVQFGPTRDLAVGEARRPVRPFPEHGSILGEVHHNADPGVMAGRIDVKGEAAEGQEPWLRAEQRFFYNFYHHSATITRRAARTRSATTHDERTIPLQQQVNAPVLNPEWIKGRLNPATLQRLMQVWRLVGRFPFILYSSGKARESSRRISVADARILRAAGIIEDASSATTGGWIIPFLVVEGKTAGLRRRWIAWPRDMHRDDPYEADFSLLYIFHYLPPVVSEAASCLELKASFFKILFTAEDSAFLSMPRGGRTLVDPTQLPMGCKTGQGTLQIIITSTIVVVTTVVHPLRAATPLVRTDLWIDNIRITGSISDAALWEARVLCNADGCHATMGEDCESGATQYTFLGVQFDHTH</sequence>
<evidence type="ECO:0000313" key="2">
    <source>
        <dbReference type="Proteomes" id="UP000007350"/>
    </source>
</evidence>
<reference evidence="1 2" key="1">
    <citation type="journal article" date="2012" name="BMC Genomics">
        <title>Comparative genomic analysis of human infective Trypanosoma cruzi lineages with the bat-restricted subspecies T. cruzi marinkellei.</title>
        <authorList>
            <person name="Franzen O."/>
            <person name="Talavera-Lopez C."/>
            <person name="Ochaya S."/>
            <person name="Butler C.E."/>
            <person name="Messenger L.A."/>
            <person name="Lewis M.D."/>
            <person name="Llewellyn M.S."/>
            <person name="Marinkelle C.J."/>
            <person name="Tyler K.M."/>
            <person name="Miles M.A."/>
            <person name="Andersson B."/>
        </authorList>
    </citation>
    <scope>NUCLEOTIDE SEQUENCE [LARGE SCALE GENOMIC DNA]</scope>
    <source>
        <strain evidence="1 2">B7</strain>
    </source>
</reference>
<dbReference type="OrthoDB" id="247557at2759"/>
<organism evidence="1 2">
    <name type="scientific">Trypanosoma cruzi marinkellei</name>
    <dbReference type="NCBI Taxonomy" id="85056"/>
    <lineage>
        <taxon>Eukaryota</taxon>
        <taxon>Discoba</taxon>
        <taxon>Euglenozoa</taxon>
        <taxon>Kinetoplastea</taxon>
        <taxon>Metakinetoplastina</taxon>
        <taxon>Trypanosomatida</taxon>
        <taxon>Trypanosomatidae</taxon>
        <taxon>Trypanosoma</taxon>
        <taxon>Schizotrypanum</taxon>
    </lineage>
</organism>
<accession>K2MW25</accession>
<name>K2MW25_TRYCR</name>
<evidence type="ECO:0000313" key="1">
    <source>
        <dbReference type="EMBL" id="EKF26561.1"/>
    </source>
</evidence>
<proteinExistence type="predicted"/>